<keyword evidence="10" id="KW-1185">Reference proteome</keyword>
<comment type="similarity">
    <text evidence="2 6">Belongs to the aspartate/ornithine carbamoyltransferase superfamily. OTCase family.</text>
</comment>
<dbReference type="EC" id="2.1.3.3" evidence="3 6"/>
<evidence type="ECO:0000256" key="4">
    <source>
        <dbReference type="ARBA" id="ARBA00022679"/>
    </source>
</evidence>
<dbReference type="InterPro" id="IPR036901">
    <property type="entry name" value="Asp/Orn_carbamoylTrfase_sf"/>
</dbReference>
<comment type="catalytic activity">
    <reaction evidence="5 6">
        <text>carbamoyl phosphate + L-ornithine = L-citrulline + phosphate + H(+)</text>
        <dbReference type="Rhea" id="RHEA:19513"/>
        <dbReference type="ChEBI" id="CHEBI:15378"/>
        <dbReference type="ChEBI" id="CHEBI:43474"/>
        <dbReference type="ChEBI" id="CHEBI:46911"/>
        <dbReference type="ChEBI" id="CHEBI:57743"/>
        <dbReference type="ChEBI" id="CHEBI:58228"/>
        <dbReference type="EC" id="2.1.3.3"/>
    </reaction>
</comment>
<dbReference type="InterPro" id="IPR024904">
    <property type="entry name" value="OTCase_ArgI"/>
</dbReference>
<comment type="subcellular location">
    <subcellularLocation>
        <location evidence="6">Cytoplasm</location>
    </subcellularLocation>
</comment>
<dbReference type="GO" id="GO:0019240">
    <property type="term" value="P:citrulline biosynthetic process"/>
    <property type="evidence" value="ECO:0007669"/>
    <property type="project" value="TreeGrafter"/>
</dbReference>
<dbReference type="AlphaFoldDB" id="A0A1H3VX31"/>
<evidence type="ECO:0000256" key="1">
    <source>
        <dbReference type="ARBA" id="ARBA00004975"/>
    </source>
</evidence>
<evidence type="ECO:0000259" key="7">
    <source>
        <dbReference type="Pfam" id="PF00185"/>
    </source>
</evidence>
<dbReference type="STRING" id="37625.SAMN05660420_00337"/>
<evidence type="ECO:0000256" key="3">
    <source>
        <dbReference type="ARBA" id="ARBA00013007"/>
    </source>
</evidence>
<dbReference type="InterPro" id="IPR006130">
    <property type="entry name" value="Asp/Orn_carbamoylTrfase"/>
</dbReference>
<feature type="binding site" evidence="6">
    <location>
        <begin position="225"/>
        <end position="226"/>
    </location>
    <ligand>
        <name>L-ornithine</name>
        <dbReference type="ChEBI" id="CHEBI:46911"/>
    </ligand>
</feature>
<keyword evidence="6" id="KW-0963">Cytoplasm</keyword>
<name>A0A1H3VX31_9BACT</name>
<keyword evidence="4 6" id="KW-0808">Transferase</keyword>
<accession>A0A1H3VX31</accession>
<feature type="binding site" evidence="6">
    <location>
        <position position="161"/>
    </location>
    <ligand>
        <name>L-ornithine</name>
        <dbReference type="ChEBI" id="CHEBI:46911"/>
    </ligand>
</feature>
<dbReference type="PRINTS" id="PR00100">
    <property type="entry name" value="AOTCASE"/>
</dbReference>
<evidence type="ECO:0000256" key="6">
    <source>
        <dbReference type="HAMAP-Rule" id="MF_01109"/>
    </source>
</evidence>
<dbReference type="EMBL" id="FNQN01000001">
    <property type="protein sequence ID" value="SDZ79349.1"/>
    <property type="molecule type" value="Genomic_DNA"/>
</dbReference>
<dbReference type="Pfam" id="PF00185">
    <property type="entry name" value="OTCace"/>
    <property type="match status" value="1"/>
</dbReference>
<dbReference type="PROSITE" id="PS00097">
    <property type="entry name" value="CARBAMOYLTRANSFERASE"/>
    <property type="match status" value="1"/>
</dbReference>
<dbReference type="PANTHER" id="PTHR45753:SF3">
    <property type="entry name" value="ORNITHINE TRANSCARBAMYLASE, MITOCHONDRIAL"/>
    <property type="match status" value="1"/>
</dbReference>
<evidence type="ECO:0000313" key="10">
    <source>
        <dbReference type="Proteomes" id="UP000199409"/>
    </source>
</evidence>
<feature type="domain" description="Aspartate/ornithine carbamoyltransferase carbamoyl-P binding" evidence="8">
    <location>
        <begin position="3"/>
        <end position="143"/>
    </location>
</feature>
<evidence type="ECO:0000256" key="2">
    <source>
        <dbReference type="ARBA" id="ARBA00007805"/>
    </source>
</evidence>
<dbReference type="GO" id="GO:0042450">
    <property type="term" value="P:L-arginine biosynthetic process via ornithine"/>
    <property type="evidence" value="ECO:0007669"/>
    <property type="project" value="UniProtKB-UniRule"/>
</dbReference>
<feature type="binding site" evidence="6">
    <location>
        <position position="103"/>
    </location>
    <ligand>
        <name>carbamoyl phosphate</name>
        <dbReference type="ChEBI" id="CHEBI:58228"/>
    </ligand>
</feature>
<dbReference type="GO" id="GO:0005737">
    <property type="term" value="C:cytoplasm"/>
    <property type="evidence" value="ECO:0007669"/>
    <property type="project" value="UniProtKB-SubCell"/>
</dbReference>
<dbReference type="InterPro" id="IPR006132">
    <property type="entry name" value="Asp/Orn_carbamoyltranf_P-bd"/>
</dbReference>
<feature type="binding site" evidence="6">
    <location>
        <position position="289"/>
    </location>
    <ligand>
        <name>carbamoyl phosphate</name>
        <dbReference type="ChEBI" id="CHEBI:58228"/>
    </ligand>
</feature>
<dbReference type="GO" id="GO:0004585">
    <property type="term" value="F:ornithine carbamoyltransferase activity"/>
    <property type="evidence" value="ECO:0007669"/>
    <property type="project" value="UniProtKB-UniRule"/>
</dbReference>
<dbReference type="Proteomes" id="UP000199409">
    <property type="component" value="Unassembled WGS sequence"/>
</dbReference>
<dbReference type="PANTHER" id="PTHR45753">
    <property type="entry name" value="ORNITHINE CARBAMOYLTRANSFERASE, MITOCHONDRIAL"/>
    <property type="match status" value="1"/>
</dbReference>
<sequence>MNKDFLALSDWTLEDLESIFSLTRELKQKQKEGTPHPLLKGQTLGMIFEKSSTRTRVSFEVGMFQLGGHALFLHSGTTQMGRGEPIKDTARVMSGYCDGVMARTYSHQALEEFAQNSYVPVINGLSDLYHPCQLVADIFTVTEHKEDYRNLKYCWIGDGNNMANSWINAAALVGFELRIASPKGYEPDKEIVALAKKSGAKILLTNDPREAAAGADVLNTDVWASMGQESEQQKRAKAFTGFQINADILKLADPEAVVMHCLPAHRNEEITDEVVEGPQSIIFNEAENRLHAQKAILATLMAH</sequence>
<organism evidence="9 10">
    <name type="scientific">Desulfuromusa kysingii</name>
    <dbReference type="NCBI Taxonomy" id="37625"/>
    <lineage>
        <taxon>Bacteria</taxon>
        <taxon>Pseudomonadati</taxon>
        <taxon>Thermodesulfobacteriota</taxon>
        <taxon>Desulfuromonadia</taxon>
        <taxon>Desulfuromonadales</taxon>
        <taxon>Geopsychrobacteraceae</taxon>
        <taxon>Desulfuromusa</taxon>
    </lineage>
</organism>
<dbReference type="Gene3D" id="3.40.50.1370">
    <property type="entry name" value="Aspartate/ornithine carbamoyltransferase"/>
    <property type="match status" value="2"/>
</dbReference>
<gene>
    <name evidence="9" type="ORF">SAMN05660420_00337</name>
</gene>
<dbReference type="NCBIfam" id="NF001986">
    <property type="entry name" value="PRK00779.1"/>
    <property type="match status" value="1"/>
</dbReference>
<dbReference type="OrthoDB" id="9802587at2"/>
<feature type="binding site" evidence="6">
    <location>
        <begin position="52"/>
        <end position="55"/>
    </location>
    <ligand>
        <name>carbamoyl phosphate</name>
        <dbReference type="ChEBI" id="CHEBI:58228"/>
    </ligand>
</feature>
<reference evidence="9 10" key="1">
    <citation type="submission" date="2016-10" db="EMBL/GenBank/DDBJ databases">
        <authorList>
            <person name="de Groot N.N."/>
        </authorList>
    </citation>
    <scope>NUCLEOTIDE SEQUENCE [LARGE SCALE GENOMIC DNA]</scope>
    <source>
        <strain evidence="9 10">DSM 7343</strain>
    </source>
</reference>
<dbReference type="Pfam" id="PF02729">
    <property type="entry name" value="OTCace_N"/>
    <property type="match status" value="1"/>
</dbReference>
<dbReference type="NCBIfam" id="TIGR00658">
    <property type="entry name" value="orni_carb_tr"/>
    <property type="match status" value="1"/>
</dbReference>
<feature type="binding site" evidence="6">
    <location>
        <position position="79"/>
    </location>
    <ligand>
        <name>carbamoyl phosphate</name>
        <dbReference type="ChEBI" id="CHEBI:58228"/>
    </ligand>
</feature>
<feature type="binding site" evidence="6">
    <location>
        <begin position="261"/>
        <end position="262"/>
    </location>
    <ligand>
        <name>carbamoyl phosphate</name>
        <dbReference type="ChEBI" id="CHEBI:58228"/>
    </ligand>
</feature>
<dbReference type="FunFam" id="3.40.50.1370:FF:000008">
    <property type="entry name" value="Ornithine carbamoyltransferase"/>
    <property type="match status" value="1"/>
</dbReference>
<dbReference type="SUPFAM" id="SSF53671">
    <property type="entry name" value="Aspartate/ornithine carbamoyltransferase"/>
    <property type="match status" value="1"/>
</dbReference>
<dbReference type="PRINTS" id="PR00102">
    <property type="entry name" value="OTCASE"/>
</dbReference>
<dbReference type="GO" id="GO:0016597">
    <property type="term" value="F:amino acid binding"/>
    <property type="evidence" value="ECO:0007669"/>
    <property type="project" value="InterPro"/>
</dbReference>
<comment type="pathway">
    <text evidence="1">Amino-acid biosynthesis; L-arginine biosynthesis; L-arginine from L-ornithine and carbamoyl phosphate: step 1/3.</text>
</comment>
<feature type="domain" description="Aspartate/ornithine carbamoyltransferase Asp/Orn-binding" evidence="7">
    <location>
        <begin position="150"/>
        <end position="299"/>
    </location>
</feature>
<feature type="binding site" evidence="6">
    <location>
        <begin position="130"/>
        <end position="133"/>
    </location>
    <ligand>
        <name>carbamoyl phosphate</name>
        <dbReference type="ChEBI" id="CHEBI:58228"/>
    </ligand>
</feature>
<evidence type="ECO:0000259" key="8">
    <source>
        <dbReference type="Pfam" id="PF02729"/>
    </source>
</evidence>
<dbReference type="InterPro" id="IPR006131">
    <property type="entry name" value="Asp_carbamoyltransf_Asp/Orn-bd"/>
</dbReference>
<dbReference type="InterPro" id="IPR002292">
    <property type="entry name" value="Orn/put_carbamltrans"/>
</dbReference>
<feature type="binding site" evidence="6">
    <location>
        <position position="221"/>
    </location>
    <ligand>
        <name>L-ornithine</name>
        <dbReference type="ChEBI" id="CHEBI:46911"/>
    </ligand>
</feature>
<dbReference type="HAMAP" id="MF_01109">
    <property type="entry name" value="OTCase"/>
    <property type="match status" value="1"/>
</dbReference>
<protein>
    <recommendedName>
        <fullName evidence="3 6">Ornithine carbamoyltransferase</fullName>
        <shortName evidence="6">OTCase</shortName>
        <ecNumber evidence="3 6">2.1.3.3</ecNumber>
    </recommendedName>
</protein>
<evidence type="ECO:0000313" key="9">
    <source>
        <dbReference type="EMBL" id="SDZ79349.1"/>
    </source>
</evidence>
<evidence type="ECO:0000256" key="5">
    <source>
        <dbReference type="ARBA" id="ARBA00048772"/>
    </source>
</evidence>
<proteinExistence type="inferred from homology"/>
<dbReference type="RefSeq" id="WP_092344192.1">
    <property type="nucleotide sequence ID" value="NZ_FNQN01000001.1"/>
</dbReference>